<keyword evidence="3" id="KW-0963">Cytoplasm</keyword>
<dbReference type="Gene3D" id="2.60.40.10">
    <property type="entry name" value="Immunoglobulins"/>
    <property type="match status" value="2"/>
</dbReference>
<gene>
    <name evidence="8" type="ORF">SDC9_00293</name>
</gene>
<dbReference type="Pfam" id="PF00932">
    <property type="entry name" value="LTD"/>
    <property type="match status" value="1"/>
</dbReference>
<organism evidence="8">
    <name type="scientific">bioreactor metagenome</name>
    <dbReference type="NCBI Taxonomy" id="1076179"/>
    <lineage>
        <taxon>unclassified sequences</taxon>
        <taxon>metagenomes</taxon>
        <taxon>ecological metagenomes</taxon>
    </lineage>
</organism>
<dbReference type="NCBIfam" id="NF012200">
    <property type="entry name" value="choice_anch_D"/>
    <property type="match status" value="2"/>
</dbReference>
<evidence type="ECO:0000313" key="8">
    <source>
        <dbReference type="EMBL" id="MPL54827.1"/>
    </source>
</evidence>
<evidence type="ECO:0000256" key="6">
    <source>
        <dbReference type="SAM" id="MobiDB-lite"/>
    </source>
</evidence>
<dbReference type="EMBL" id="VSSQ01000001">
    <property type="protein sequence ID" value="MPL54827.1"/>
    <property type="molecule type" value="Genomic_DNA"/>
</dbReference>
<evidence type="ECO:0000256" key="4">
    <source>
        <dbReference type="ARBA" id="ARBA00023069"/>
    </source>
</evidence>
<feature type="region of interest" description="Disordered" evidence="6">
    <location>
        <begin position="572"/>
        <end position="597"/>
    </location>
</feature>
<evidence type="ECO:0000259" key="7">
    <source>
        <dbReference type="PROSITE" id="PS51841"/>
    </source>
</evidence>
<feature type="compositionally biased region" description="Polar residues" evidence="6">
    <location>
        <begin position="573"/>
        <end position="585"/>
    </location>
</feature>
<dbReference type="Pfam" id="PF22544">
    <property type="entry name" value="HYDIN_VesB_CFA65-like_Ig"/>
    <property type="match status" value="2"/>
</dbReference>
<comment type="caution">
    <text evidence="8">The sequence shown here is derived from an EMBL/GenBank/DDBJ whole genome shotgun (WGS) entry which is preliminary data.</text>
</comment>
<dbReference type="GO" id="GO:0005737">
    <property type="term" value="C:cytoplasm"/>
    <property type="evidence" value="ECO:0007669"/>
    <property type="project" value="UniProtKB-SubCell"/>
</dbReference>
<dbReference type="InterPro" id="IPR053879">
    <property type="entry name" value="HYDIN_VesB_CFA65-like_Ig"/>
</dbReference>
<accession>A0A644SKK6</accession>
<keyword evidence="4" id="KW-0969">Cilium</keyword>
<evidence type="ECO:0000256" key="2">
    <source>
        <dbReference type="ARBA" id="ARBA00004496"/>
    </source>
</evidence>
<feature type="domain" description="LTD" evidence="7">
    <location>
        <begin position="676"/>
        <end position="797"/>
    </location>
</feature>
<evidence type="ECO:0000256" key="3">
    <source>
        <dbReference type="ARBA" id="ARBA00022490"/>
    </source>
</evidence>
<dbReference type="GO" id="GO:0005929">
    <property type="term" value="C:cilium"/>
    <property type="evidence" value="ECO:0007669"/>
    <property type="project" value="UniProtKB-SubCell"/>
</dbReference>
<keyword evidence="5" id="KW-0966">Cell projection</keyword>
<dbReference type="PROSITE" id="PS51841">
    <property type="entry name" value="LTD"/>
    <property type="match status" value="1"/>
</dbReference>
<evidence type="ECO:0000256" key="1">
    <source>
        <dbReference type="ARBA" id="ARBA00004138"/>
    </source>
</evidence>
<name>A0A644SKK6_9ZZZZ</name>
<protein>
    <recommendedName>
        <fullName evidence="7">LTD domain-containing protein</fullName>
    </recommendedName>
</protein>
<proteinExistence type="predicted"/>
<dbReference type="InterPro" id="IPR001322">
    <property type="entry name" value="Lamin_tail_dom"/>
</dbReference>
<comment type="subcellular location">
    <subcellularLocation>
        <location evidence="1">Cell projection</location>
        <location evidence="1">Cilium</location>
    </subcellularLocation>
    <subcellularLocation>
        <location evidence="2">Cytoplasm</location>
    </subcellularLocation>
</comment>
<feature type="compositionally biased region" description="Low complexity" evidence="6">
    <location>
        <begin position="586"/>
        <end position="597"/>
    </location>
</feature>
<dbReference type="InterPro" id="IPR013783">
    <property type="entry name" value="Ig-like_fold"/>
</dbReference>
<sequence>MFILILTSVLGWGQIAQFNFPATSSLVVSNKDTNVTVSSFALSAGTIETNITTGTYFPNEPYIEESTGWTATTQASAKNFNFTITAATGYQFTITNISFRAYATAAGPSAVGFAIGGSDLYSVNASDSSLLTVNQAVTGQNNLTSATIKIQGWLNGSRTSNGTGVFRLDDVVISGTVTPISTATPDWGNVQSPATASINEGSTVAVYGQVYEPTITEAAGQGAGVTAELGYSTTNTNPNTWSNWSSATFNTQSGNNDEFVANLGSGLTPGTYYYAYRYKIGSGAYIYGGTGGLWSNNSGVLTINSNVVDAGQVTVSPASVPEGTSSTATVEIYEPGLTDAAYNAANQTVEFAYVSGTDSNPSTWSALLWTSTGVTQSDAGNNDRYSFTLPNNLALGTYYIAARVKKAGSTEWRYLGSNWGTWSSSASLSVVSNKVDWANIQSPISGTILTGTSYTVFSQVYEPGVTGDANSHAGITAWIGYNTANVAPTSGGWTWVAATRNTSFSNTNNDEYSAEIGIGRPAGTYYYAARYQKSGSTEYFYGGHAGAPNTGGAWDGTTNISGTLTVTAPEINVQGNSTNISDGDNTPSTTDDTDFGTTTASSNVVKTFTIQNTGTGALTISSINMTTGTKFTIGGITLPVTITAGSSATFTVTFNSANSGTFTDTVTINNTDANEAAYDFALRATVSVAPCTDLFISEYVEGSSNNKAIEIYNPTASAISLTGYDISIYANGSSTPASISLSGSVPAYGTFVLANSSSNPAILALAQQTSASLGFNGDDAVALRKSGVLIDVIGQIGTDPGTEWVSGGVSTLDETLVRNFSVQIGDANGSDAFNPATEWTAYPIDDVSNLGSHTNACTTSLPEMDVKGNGVSVIDGDSTPATSDYTDFGTVDVSTGTLTRTFTIDNIGTAALNLTGTSPYIVISGTNAADFTITALPNTPIAAASSTTFSITFDPSATGTRTATITIANDDSNENPYNFNISGIGSNSAETDIYAVAASESVTISSLENDSPIATSSDGVQVWQIGVRDGGADLADTDALPSILDGITLAQSLGNEVGTWTDAIKAVALFDGTTKIADGVITSNQIQFTGLNYSVPDNSQKVLSLRLSLKNTIGPDAFDGEDFGFSLSNANVTFLATGSGKTAFSAITSANASNVIQVIATELRYIQNASTTAINDTMSAVVINATDANGNIDKDYASAITITSTGTLAVAVSGTFVVGSVTLGNIVHTVTATARQLTATSGAFTKTSALFDIVTSTSLSAGDLAILAVNTDYDGNSNDQIAFVAFKDITPGTKLYLTDNGYEREFASEWGGTEGVISITRTGSTLPKGTVIVLVGNQAVGNITNASHFNIYTCGVIDNNWTKDAISGGAIGGFNLNSDDDVWIMQGGVWTNSTTHHSTYTGNVLYGWTESGWNAAPGGTSESAKWSTVYPNSKCFTTTAPTGPGKVKFNLQNFTSSTNNDQLDWIALINQTTNWTTYIDNTAYDTGGYNYIGSVGCPQLTIATDVHAKGKWNGTNNTNWFDCSNWDTLVVPDQNTNVTFNATVANNAVIDYTAADSDLYGDIARVLNLTIDKSLTIEASPNNKLEVYGNLTLNAGGTLDMDDSNATTQDGQIYLYGNWTNNAGDSSFLQGQSTVHFLGNATQVVNNNNHSSVETFGNVVLGNNFDTAVSNDLYIDGTLTINANKTLTINTSGNYVEVVGNVTNNGNLTVENDGNFIQRDGSYTGNNITVKRNAELKRLDYNYWGSPVTNQNLKSFSPGTLNTRFYTYNESDDFFYSINPTTNTFQRGIGYAIRASNSAPSTVASFYGSYNGQPHNGSFSVPLASSGTDRGYNLVANPYPSNIDFDLLFAANSGVIQKVAYFWTNVNPNPEMQGNQYPKTGSINNYAVYSGTGGLAAPYGFNGGGNNNTVGTSTNCPTCKTPNNIIKVGQGFIVKAHTPGNLFFNNSMRSKDNSGNFFNRQINNKKDRFWLELKTPLNFVNPILIGYVKGGTNNFELDYDSPLLVEGADAFYSILKNKKLAIQGRKYPFNENDKVALGAIFYETGKHTISIAKKEGEFANGQPIYLHDKKEDILINLQKESYTFSAEKGESTDRFEIVYNMLNRILGTNENNKYGLLIYETENYFVVKADKTFDQVKIYDISGKLLKTIEARKKQLLVEKSILSTGTNIFSIIFADEMINKKIISK</sequence>
<evidence type="ECO:0000256" key="5">
    <source>
        <dbReference type="ARBA" id="ARBA00023273"/>
    </source>
</evidence>
<reference evidence="8" key="1">
    <citation type="submission" date="2019-08" db="EMBL/GenBank/DDBJ databases">
        <authorList>
            <person name="Kucharzyk K."/>
            <person name="Murdoch R.W."/>
            <person name="Higgins S."/>
            <person name="Loffler F."/>
        </authorList>
    </citation>
    <scope>NUCLEOTIDE SEQUENCE</scope>
</reference>